<reference evidence="5" key="2">
    <citation type="journal article" date="2021" name="PeerJ">
        <title>Extensive microbial diversity within the chicken gut microbiome revealed by metagenomics and culture.</title>
        <authorList>
            <person name="Gilroy R."/>
            <person name="Ravi A."/>
            <person name="Getino M."/>
            <person name="Pursley I."/>
            <person name="Horton D.L."/>
            <person name="Alikhan N.F."/>
            <person name="Baker D."/>
            <person name="Gharbi K."/>
            <person name="Hall N."/>
            <person name="Watson M."/>
            <person name="Adriaenssens E.M."/>
            <person name="Foster-Nyarko E."/>
            <person name="Jarju S."/>
            <person name="Secka A."/>
            <person name="Antonio M."/>
            <person name="Oren A."/>
            <person name="Chaudhuri R.R."/>
            <person name="La Ragione R."/>
            <person name="Hildebrand F."/>
            <person name="Pallen M.J."/>
        </authorList>
    </citation>
    <scope>NUCLEOTIDE SEQUENCE</scope>
    <source>
        <strain evidence="5">20514</strain>
    </source>
</reference>
<proteinExistence type="predicted"/>
<dbReference type="InterPro" id="IPR028082">
    <property type="entry name" value="Peripla_BP_I"/>
</dbReference>
<feature type="domain" description="HTH lacI-type" evidence="4">
    <location>
        <begin position="5"/>
        <end position="59"/>
    </location>
</feature>
<dbReference type="PANTHER" id="PTHR30146">
    <property type="entry name" value="LACI-RELATED TRANSCRIPTIONAL REPRESSOR"/>
    <property type="match status" value="1"/>
</dbReference>
<accession>A0A9D9EK07</accession>
<evidence type="ECO:0000256" key="1">
    <source>
        <dbReference type="ARBA" id="ARBA00023015"/>
    </source>
</evidence>
<keyword evidence="3" id="KW-0804">Transcription</keyword>
<reference evidence="5" key="1">
    <citation type="submission" date="2020-10" db="EMBL/GenBank/DDBJ databases">
        <authorList>
            <person name="Gilroy R."/>
        </authorList>
    </citation>
    <scope>NUCLEOTIDE SEQUENCE</scope>
    <source>
        <strain evidence="5">20514</strain>
    </source>
</reference>
<dbReference type="CDD" id="cd01392">
    <property type="entry name" value="HTH_LacI"/>
    <property type="match status" value="1"/>
</dbReference>
<dbReference type="GO" id="GO:0000976">
    <property type="term" value="F:transcription cis-regulatory region binding"/>
    <property type="evidence" value="ECO:0007669"/>
    <property type="project" value="TreeGrafter"/>
</dbReference>
<dbReference type="PANTHER" id="PTHR30146:SF144">
    <property type="entry name" value="LACI-FAMILY TRANSCRIPTION REGULATOR"/>
    <property type="match status" value="1"/>
</dbReference>
<dbReference type="EMBL" id="JADIMQ010000117">
    <property type="protein sequence ID" value="MBO8449262.1"/>
    <property type="molecule type" value="Genomic_DNA"/>
</dbReference>
<evidence type="ECO:0000313" key="5">
    <source>
        <dbReference type="EMBL" id="MBO8449262.1"/>
    </source>
</evidence>
<keyword evidence="1" id="KW-0805">Transcription regulation</keyword>
<dbReference type="InterPro" id="IPR000843">
    <property type="entry name" value="HTH_LacI"/>
</dbReference>
<dbReference type="Proteomes" id="UP000810252">
    <property type="component" value="Unassembled WGS sequence"/>
</dbReference>
<evidence type="ECO:0000256" key="2">
    <source>
        <dbReference type="ARBA" id="ARBA00023125"/>
    </source>
</evidence>
<name>A0A9D9EK07_9BACT</name>
<evidence type="ECO:0000256" key="3">
    <source>
        <dbReference type="ARBA" id="ARBA00023163"/>
    </source>
</evidence>
<dbReference type="Pfam" id="PF13407">
    <property type="entry name" value="Peripla_BP_4"/>
    <property type="match status" value="1"/>
</dbReference>
<organism evidence="5 6">
    <name type="scientific">Candidatus Cryptobacteroides merdigallinarum</name>
    <dbReference type="NCBI Taxonomy" id="2840770"/>
    <lineage>
        <taxon>Bacteria</taxon>
        <taxon>Pseudomonadati</taxon>
        <taxon>Bacteroidota</taxon>
        <taxon>Bacteroidia</taxon>
        <taxon>Bacteroidales</taxon>
        <taxon>Candidatus Cryptobacteroides</taxon>
    </lineage>
</organism>
<dbReference type="PROSITE" id="PS50932">
    <property type="entry name" value="HTH_LACI_2"/>
    <property type="match status" value="1"/>
</dbReference>
<sequence length="355" mass="39817">MARQVKIKDIARMAGVSAGTVDRILHNRGNVSGKSREAVEKVLAETGYRYNIHTSAVSLKKAYKLIIAIPTAIRGEYWGTVKSGIEHALDEYSDITIDCEYAFYNQFDIYSCRNSFREIPEKKPNAVIIGATFVSETVSLCRELDEAGIPYAFVDSVIERTSPAVTYSSDQNACGQIVGRLLNLFTPKDAELAVFGSRRIGNERANNSMTRMKGLMQYFGSLSYRRVIKESKISVLEPEESRKDIIRFMEENPGVKGIAVLNSRGYIVADSLASIGVKDIRLISFDLTDNNIRCVKDGTISAIICQRPELQGFHAVKAVIRTLLYNIKEKNVLHFMPTDIVIKENLPMYKEIYTD</sequence>
<protein>
    <submittedName>
        <fullName evidence="5">LacI family DNA-binding transcriptional regulator</fullName>
    </submittedName>
</protein>
<dbReference type="AlphaFoldDB" id="A0A9D9EK07"/>
<dbReference type="Gene3D" id="3.40.50.2300">
    <property type="match status" value="2"/>
</dbReference>
<keyword evidence="2 5" id="KW-0238">DNA-binding</keyword>
<dbReference type="SUPFAM" id="SSF53822">
    <property type="entry name" value="Periplasmic binding protein-like I"/>
    <property type="match status" value="1"/>
</dbReference>
<gene>
    <name evidence="5" type="ORF">IAC29_08335</name>
</gene>
<dbReference type="GO" id="GO:0003700">
    <property type="term" value="F:DNA-binding transcription factor activity"/>
    <property type="evidence" value="ECO:0007669"/>
    <property type="project" value="TreeGrafter"/>
</dbReference>
<dbReference type="Pfam" id="PF00356">
    <property type="entry name" value="LacI"/>
    <property type="match status" value="1"/>
</dbReference>
<dbReference type="SMART" id="SM00354">
    <property type="entry name" value="HTH_LACI"/>
    <property type="match status" value="1"/>
</dbReference>
<evidence type="ECO:0000313" key="6">
    <source>
        <dbReference type="Proteomes" id="UP000810252"/>
    </source>
</evidence>
<comment type="caution">
    <text evidence="5">The sequence shown here is derived from an EMBL/GenBank/DDBJ whole genome shotgun (WGS) entry which is preliminary data.</text>
</comment>
<evidence type="ECO:0000259" key="4">
    <source>
        <dbReference type="PROSITE" id="PS50932"/>
    </source>
</evidence>
<dbReference type="Gene3D" id="1.10.260.40">
    <property type="entry name" value="lambda repressor-like DNA-binding domains"/>
    <property type="match status" value="1"/>
</dbReference>
<dbReference type="PROSITE" id="PS00356">
    <property type="entry name" value="HTH_LACI_1"/>
    <property type="match status" value="1"/>
</dbReference>
<dbReference type="InterPro" id="IPR025997">
    <property type="entry name" value="SBP_2_dom"/>
</dbReference>
<dbReference type="SUPFAM" id="SSF47413">
    <property type="entry name" value="lambda repressor-like DNA-binding domains"/>
    <property type="match status" value="1"/>
</dbReference>
<dbReference type="InterPro" id="IPR010982">
    <property type="entry name" value="Lambda_DNA-bd_dom_sf"/>
</dbReference>